<dbReference type="GO" id="GO:0005737">
    <property type="term" value="C:cytoplasm"/>
    <property type="evidence" value="ECO:0007669"/>
    <property type="project" value="TreeGrafter"/>
</dbReference>
<evidence type="ECO:0000259" key="5">
    <source>
        <dbReference type="PROSITE" id="PS51352"/>
    </source>
</evidence>
<sequence>MIQDDETLEELRRKKMEELLNTSQQTAKFPTGVAVNITDNDFDEFVKQEGIVVVDTWAAWCMPCRTMAPIMEQLAKEWADKGVHIGKLDVDENRRTAMRFGISSIPNFLVFQNGKYLGNVVGAVGKKPFVQLFKKLLDGNDETKAGHA</sequence>
<protein>
    <submittedName>
        <fullName evidence="6">Thioredoxin</fullName>
    </submittedName>
</protein>
<evidence type="ECO:0000256" key="4">
    <source>
        <dbReference type="ARBA" id="ARBA00023284"/>
    </source>
</evidence>
<dbReference type="GO" id="GO:0015035">
    <property type="term" value="F:protein-disulfide reductase activity"/>
    <property type="evidence" value="ECO:0007669"/>
    <property type="project" value="InterPro"/>
</dbReference>
<dbReference type="PANTHER" id="PTHR45663">
    <property type="entry name" value="GEO12009P1"/>
    <property type="match status" value="1"/>
</dbReference>
<evidence type="ECO:0000313" key="6">
    <source>
        <dbReference type="EMBL" id="UJG42844.1"/>
    </source>
</evidence>
<gene>
    <name evidence="6" type="primary">trxA</name>
    <name evidence="6" type="ORF">K9W46_10730</name>
</gene>
<accession>A0A9Y1BR52</accession>
<dbReference type="PRINTS" id="PR00421">
    <property type="entry name" value="THIOREDOXIN"/>
</dbReference>
<keyword evidence="2" id="KW-0249">Electron transport</keyword>
<dbReference type="PANTHER" id="PTHR45663:SF11">
    <property type="entry name" value="GEO12009P1"/>
    <property type="match status" value="1"/>
</dbReference>
<dbReference type="EMBL" id="CP084167">
    <property type="protein sequence ID" value="UJG42844.1"/>
    <property type="molecule type" value="Genomic_DNA"/>
</dbReference>
<evidence type="ECO:0000256" key="2">
    <source>
        <dbReference type="ARBA" id="ARBA00022982"/>
    </source>
</evidence>
<dbReference type="SUPFAM" id="SSF52833">
    <property type="entry name" value="Thioredoxin-like"/>
    <property type="match status" value="1"/>
</dbReference>
<dbReference type="Gene3D" id="3.40.30.10">
    <property type="entry name" value="Glutaredoxin"/>
    <property type="match status" value="1"/>
</dbReference>
<dbReference type="PROSITE" id="PS51352">
    <property type="entry name" value="THIOREDOXIN_2"/>
    <property type="match status" value="1"/>
</dbReference>
<keyword evidence="3" id="KW-1015">Disulfide bond</keyword>
<name>A0A9Y1BR52_9ARCH</name>
<keyword evidence="1" id="KW-0813">Transport</keyword>
<reference evidence="6" key="1">
    <citation type="journal article" date="2022" name="Nat. Microbiol.">
        <title>Unique mobile elements and scalable gene flow at the prokaryote-eukaryote boundary revealed by circularized Asgard archaea genomes.</title>
        <authorList>
            <person name="Wu F."/>
            <person name="Speth D.R."/>
            <person name="Philosof A."/>
            <person name="Cremiere A."/>
            <person name="Narayanan A."/>
            <person name="Barco R.A."/>
            <person name="Connon S.A."/>
            <person name="Amend J.P."/>
            <person name="Antoshechkin I.A."/>
            <person name="Orphan V.J."/>
        </authorList>
    </citation>
    <scope>NUCLEOTIDE SEQUENCE</scope>
    <source>
        <strain evidence="6">PR6</strain>
    </source>
</reference>
<evidence type="ECO:0000256" key="1">
    <source>
        <dbReference type="ARBA" id="ARBA00022448"/>
    </source>
</evidence>
<dbReference type="CDD" id="cd02947">
    <property type="entry name" value="TRX_family"/>
    <property type="match status" value="1"/>
</dbReference>
<dbReference type="InterPro" id="IPR005746">
    <property type="entry name" value="Thioredoxin"/>
</dbReference>
<dbReference type="AlphaFoldDB" id="A0A9Y1BR52"/>
<organism evidence="6">
    <name type="scientific">Candidatus Heimdallarchaeum endolithica</name>
    <dbReference type="NCBI Taxonomy" id="2876572"/>
    <lineage>
        <taxon>Archaea</taxon>
        <taxon>Promethearchaeati</taxon>
        <taxon>Candidatus Heimdallarchaeota</taxon>
        <taxon>Candidatus Heimdallarchaeia (ex Rinke et al. 2021) (nom. nud.)</taxon>
        <taxon>Candidatus Heimdallarchaeales</taxon>
        <taxon>Candidatus Heimdallarchaeaceae</taxon>
        <taxon>Candidatus Heimdallarchaeum</taxon>
    </lineage>
</organism>
<feature type="domain" description="Thioredoxin" evidence="5">
    <location>
        <begin position="23"/>
        <end position="142"/>
    </location>
</feature>
<dbReference type="InterPro" id="IPR013766">
    <property type="entry name" value="Thioredoxin_domain"/>
</dbReference>
<dbReference type="Pfam" id="PF00085">
    <property type="entry name" value="Thioredoxin"/>
    <property type="match status" value="1"/>
</dbReference>
<dbReference type="Proteomes" id="UP001200513">
    <property type="component" value="Chromosome"/>
</dbReference>
<dbReference type="InterPro" id="IPR036249">
    <property type="entry name" value="Thioredoxin-like_sf"/>
</dbReference>
<keyword evidence="4" id="KW-0676">Redox-active center</keyword>
<evidence type="ECO:0000256" key="3">
    <source>
        <dbReference type="ARBA" id="ARBA00023157"/>
    </source>
</evidence>
<proteinExistence type="predicted"/>
<dbReference type="NCBIfam" id="TIGR01068">
    <property type="entry name" value="thioredoxin"/>
    <property type="match status" value="1"/>
</dbReference>